<dbReference type="eggNOG" id="ENOG5031Y80">
    <property type="taxonomic scope" value="Bacteria"/>
</dbReference>
<proteinExistence type="predicted"/>
<feature type="compositionally biased region" description="Polar residues" evidence="1">
    <location>
        <begin position="30"/>
        <end position="66"/>
    </location>
</feature>
<name>A0A086ZF61_9BIFI</name>
<dbReference type="EMBL" id="JGYP01000004">
    <property type="protein sequence ID" value="KFI45161.1"/>
    <property type="molecule type" value="Genomic_DNA"/>
</dbReference>
<evidence type="ECO:0000313" key="3">
    <source>
        <dbReference type="Proteomes" id="UP000029096"/>
    </source>
</evidence>
<feature type="region of interest" description="Disordered" evidence="1">
    <location>
        <begin position="143"/>
        <end position="175"/>
    </location>
</feature>
<evidence type="ECO:0008006" key="4">
    <source>
        <dbReference type="Google" id="ProtNLM"/>
    </source>
</evidence>
<accession>A0A086ZF61</accession>
<protein>
    <recommendedName>
        <fullName evidence="4">DUF4235 domain-containing protein</fullName>
    </recommendedName>
</protein>
<organism evidence="2 3">
    <name type="scientific">Bifidobacterium bohemicum DSM 22767</name>
    <dbReference type="NCBI Taxonomy" id="1437606"/>
    <lineage>
        <taxon>Bacteria</taxon>
        <taxon>Bacillati</taxon>
        <taxon>Actinomycetota</taxon>
        <taxon>Actinomycetes</taxon>
        <taxon>Bifidobacteriales</taxon>
        <taxon>Bifidobacteriaceae</taxon>
        <taxon>Bifidobacterium</taxon>
    </lineage>
</organism>
<dbReference type="Proteomes" id="UP000029096">
    <property type="component" value="Unassembled WGS sequence"/>
</dbReference>
<feature type="compositionally biased region" description="Polar residues" evidence="1">
    <location>
        <begin position="148"/>
        <end position="164"/>
    </location>
</feature>
<dbReference type="AlphaFoldDB" id="A0A086ZF61"/>
<keyword evidence="3" id="KW-1185">Reference proteome</keyword>
<evidence type="ECO:0000313" key="2">
    <source>
        <dbReference type="EMBL" id="KFI45161.1"/>
    </source>
</evidence>
<feature type="compositionally biased region" description="Polar residues" evidence="1">
    <location>
        <begin position="1"/>
        <end position="21"/>
    </location>
</feature>
<reference evidence="2 3" key="1">
    <citation type="submission" date="2014-03" db="EMBL/GenBank/DDBJ databases">
        <title>Genomics of Bifidobacteria.</title>
        <authorList>
            <person name="Ventura M."/>
            <person name="Milani C."/>
            <person name="Lugli G.A."/>
        </authorList>
    </citation>
    <scope>NUCLEOTIDE SEQUENCE [LARGE SCALE GENOMIC DNA]</scope>
    <source>
        <strain evidence="2 3">DSM 22767</strain>
    </source>
</reference>
<evidence type="ECO:0000256" key="1">
    <source>
        <dbReference type="SAM" id="MobiDB-lite"/>
    </source>
</evidence>
<dbReference type="InterPro" id="IPR025329">
    <property type="entry name" value="DUF4235"/>
</dbReference>
<feature type="region of interest" description="Disordered" evidence="1">
    <location>
        <begin position="1"/>
        <end position="83"/>
    </location>
</feature>
<sequence>MTGSKSFGAASIQTAAQQGTGLSAPEDDGQSSMQAPAASSETAKPSTTTAHPTYMPSSTAIDSQTPQERDQESDSPLSSTADDIVESLHKLDQKVDTMRMNMINDPDTLGDKVLKTIIPMATGAVAGKLFKMIWDRQIVSRRNARNAAKSTSMSEATDASTDESTSQEKAEDTTAQQQGTIASIVFAMLSAAFAAVISELSTRGSDALVTRRHSRRAGGR</sequence>
<dbReference type="STRING" id="1437606.BBOH_1423"/>
<gene>
    <name evidence="2" type="ORF">BBOH_1423</name>
</gene>
<comment type="caution">
    <text evidence="2">The sequence shown here is derived from an EMBL/GenBank/DDBJ whole genome shotgun (WGS) entry which is preliminary data.</text>
</comment>
<dbReference type="RefSeq" id="WP_052118190.1">
    <property type="nucleotide sequence ID" value="NZ_JDUS01000009.1"/>
</dbReference>
<dbReference type="Pfam" id="PF14019">
    <property type="entry name" value="DUF4235"/>
    <property type="match status" value="1"/>
</dbReference>